<name>A0A914DKC9_9BILA</name>
<dbReference type="Gene3D" id="3.40.50.11980">
    <property type="match status" value="1"/>
</dbReference>
<keyword evidence="2" id="KW-1185">Reference proteome</keyword>
<dbReference type="Proteomes" id="UP000887540">
    <property type="component" value="Unplaced"/>
</dbReference>
<dbReference type="Pfam" id="PF11977">
    <property type="entry name" value="RNase_Zc3h12a"/>
    <property type="match status" value="1"/>
</dbReference>
<sequence length="414" mass="48300">MAKSSFSQELGHCIMDEEDDEFETNFYGLSDEDENDDYHKIECVENRASQAGSKVKVEAFESEEEIEIGLPDYWDSQKCDDEDILANQFELNERDFDSDTDSSVYEADIIKEFFEDQRDRDRLLDYKPRFSTKPTSRHFNWDDEEENGIWDEGVGMVLDTDKTKWDNIGIRRTVVFDVANVMYKNSRDNKPDAFGILPIVYFWQLLEFSLVLVVPAGYMSEGATNNSFILDVLQDYGLLVVVPNKFHDDRVVLEIARVTGGVVMSNDLYRDHLFAYNDDGKRSFVKTIKERLMKFSLSYNSAWIDGKDEGVYCGYKLKVQDCKESMTALYDSEDLELVLHTRKAKFHQPVQKRLQEELQLMADYFRRKLTIEKQLEPPPLPYLNGSEMPDYYEFRKLALSYSLGSMKFVSKEKQ</sequence>
<protein>
    <submittedName>
        <fullName evidence="3">RNase NYN domain-containing protein</fullName>
    </submittedName>
</protein>
<accession>A0A914DKC9</accession>
<dbReference type="InterPro" id="IPR021869">
    <property type="entry name" value="RNase_Zc3h12_NYN"/>
</dbReference>
<evidence type="ECO:0000259" key="1">
    <source>
        <dbReference type="Pfam" id="PF11977"/>
    </source>
</evidence>
<proteinExistence type="predicted"/>
<dbReference type="WBParaSite" id="ACRNAN_scaffold2869.g16185.t1">
    <property type="protein sequence ID" value="ACRNAN_scaffold2869.g16185.t1"/>
    <property type="gene ID" value="ACRNAN_scaffold2869.g16185"/>
</dbReference>
<evidence type="ECO:0000313" key="2">
    <source>
        <dbReference type="Proteomes" id="UP000887540"/>
    </source>
</evidence>
<feature type="domain" description="RNase NYN" evidence="1">
    <location>
        <begin position="171"/>
        <end position="301"/>
    </location>
</feature>
<organism evidence="2 3">
    <name type="scientific">Acrobeloides nanus</name>
    <dbReference type="NCBI Taxonomy" id="290746"/>
    <lineage>
        <taxon>Eukaryota</taxon>
        <taxon>Metazoa</taxon>
        <taxon>Ecdysozoa</taxon>
        <taxon>Nematoda</taxon>
        <taxon>Chromadorea</taxon>
        <taxon>Rhabditida</taxon>
        <taxon>Tylenchina</taxon>
        <taxon>Cephalobomorpha</taxon>
        <taxon>Cephaloboidea</taxon>
        <taxon>Cephalobidae</taxon>
        <taxon>Acrobeloides</taxon>
    </lineage>
</organism>
<evidence type="ECO:0000313" key="3">
    <source>
        <dbReference type="WBParaSite" id="ACRNAN_scaffold2869.g16185.t1"/>
    </source>
</evidence>
<reference evidence="3" key="1">
    <citation type="submission" date="2022-11" db="UniProtKB">
        <authorList>
            <consortium name="WormBaseParasite"/>
        </authorList>
    </citation>
    <scope>IDENTIFICATION</scope>
</reference>
<dbReference type="AlphaFoldDB" id="A0A914DKC9"/>